<dbReference type="Proteomes" id="UP000182345">
    <property type="component" value="Unassembled WGS sequence"/>
</dbReference>
<dbReference type="InterPro" id="IPR028909">
    <property type="entry name" value="bL21-like"/>
</dbReference>
<evidence type="ECO:0000256" key="5">
    <source>
        <dbReference type="RuleBase" id="RU000562"/>
    </source>
</evidence>
<evidence type="ECO:0000256" key="2">
    <source>
        <dbReference type="ARBA" id="ARBA00022980"/>
    </source>
</evidence>
<dbReference type="PANTHER" id="PTHR21349:SF0">
    <property type="entry name" value="LARGE RIBOSOMAL SUBUNIT PROTEIN BL21M"/>
    <property type="match status" value="1"/>
</dbReference>
<dbReference type="PANTHER" id="PTHR21349">
    <property type="entry name" value="50S RIBOSOMAL PROTEIN L21"/>
    <property type="match status" value="1"/>
</dbReference>
<dbReference type="GO" id="GO:0006412">
    <property type="term" value="P:translation"/>
    <property type="evidence" value="ECO:0007669"/>
    <property type="project" value="UniProtKB-UniRule"/>
</dbReference>
<evidence type="ECO:0000313" key="6">
    <source>
        <dbReference type="EMBL" id="OIN92167.1"/>
    </source>
</evidence>
<dbReference type="EMBL" id="MNUK01000024">
    <property type="protein sequence ID" value="OIN92167.1"/>
    <property type="molecule type" value="Genomic_DNA"/>
</dbReference>
<dbReference type="HAMAP" id="MF_01363">
    <property type="entry name" value="Ribosomal_bL21"/>
    <property type="match status" value="1"/>
</dbReference>
<dbReference type="GO" id="GO:0019843">
    <property type="term" value="F:rRNA binding"/>
    <property type="evidence" value="ECO:0007669"/>
    <property type="project" value="UniProtKB-UniRule"/>
</dbReference>
<sequence>MAHMADKTTYAVIRLGAKQYLVKEGDKVVAEKIDIKDGETLQVKEVLLGFDGEKTKIGEPYLDKATVDLVMEGTKKGEKIRVAKFKAKSRYRRVTGHRQLESHFTVKAINL</sequence>
<dbReference type="GO" id="GO:0003735">
    <property type="term" value="F:structural constituent of ribosome"/>
    <property type="evidence" value="ECO:0007669"/>
    <property type="project" value="InterPro"/>
</dbReference>
<dbReference type="GO" id="GO:0005737">
    <property type="term" value="C:cytoplasm"/>
    <property type="evidence" value="ECO:0007669"/>
    <property type="project" value="UniProtKB-ARBA"/>
</dbReference>
<dbReference type="NCBIfam" id="TIGR00061">
    <property type="entry name" value="L21"/>
    <property type="match status" value="1"/>
</dbReference>
<dbReference type="InterPro" id="IPR001787">
    <property type="entry name" value="Ribosomal_bL21"/>
</dbReference>
<evidence type="ECO:0000256" key="3">
    <source>
        <dbReference type="ARBA" id="ARBA00023274"/>
    </source>
</evidence>
<comment type="caution">
    <text evidence="6">The sequence shown here is derived from an EMBL/GenBank/DDBJ whole genome shotgun (WGS) entry which is preliminary data.</text>
</comment>
<dbReference type="Pfam" id="PF00829">
    <property type="entry name" value="Ribosomal_L21p"/>
    <property type="match status" value="1"/>
</dbReference>
<dbReference type="GO" id="GO:1990904">
    <property type="term" value="C:ribonucleoprotein complex"/>
    <property type="evidence" value="ECO:0007669"/>
    <property type="project" value="UniProtKB-KW"/>
</dbReference>
<dbReference type="AlphaFoldDB" id="A0A1J4RZ21"/>
<dbReference type="GO" id="GO:0005840">
    <property type="term" value="C:ribosome"/>
    <property type="evidence" value="ECO:0007669"/>
    <property type="project" value="UniProtKB-KW"/>
</dbReference>
<evidence type="ECO:0000256" key="1">
    <source>
        <dbReference type="ARBA" id="ARBA00008563"/>
    </source>
</evidence>
<dbReference type="InterPro" id="IPR036164">
    <property type="entry name" value="bL21-like_sf"/>
</dbReference>
<keyword evidence="4 5" id="KW-0699">rRNA-binding</keyword>
<accession>A0A1J4RZ21</accession>
<keyword evidence="2 4" id="KW-0689">Ribosomal protein</keyword>
<evidence type="ECO:0000313" key="7">
    <source>
        <dbReference type="Proteomes" id="UP000182345"/>
    </source>
</evidence>
<organism evidence="6 7">
    <name type="scientific">Candidatus Collierbacteria bacterium CG1_02_44_10</name>
    <dbReference type="NCBI Taxonomy" id="1805087"/>
    <lineage>
        <taxon>Bacteria</taxon>
        <taxon>Candidatus Collieribacteriota</taxon>
    </lineage>
</organism>
<comment type="function">
    <text evidence="4 5">This protein binds to 23S rRNA in the presence of protein L20.</text>
</comment>
<keyword evidence="3 4" id="KW-0687">Ribonucleoprotein</keyword>
<reference evidence="6 7" key="1">
    <citation type="journal article" date="2016" name="Environ. Microbiol.">
        <title>Genomic resolution of a cold subsurface aquifer community provides metabolic insights for novel microbes adapted to high CO concentrations.</title>
        <authorList>
            <person name="Probst A.J."/>
            <person name="Castelle C.J."/>
            <person name="Singh A."/>
            <person name="Brown C.T."/>
            <person name="Anantharaman K."/>
            <person name="Sharon I."/>
            <person name="Hug L.A."/>
            <person name="Burstein D."/>
            <person name="Emerson J.B."/>
            <person name="Thomas B.C."/>
            <person name="Banfield J.F."/>
        </authorList>
    </citation>
    <scope>NUCLEOTIDE SEQUENCE [LARGE SCALE GENOMIC DNA]</scope>
    <source>
        <strain evidence="6">CG1_02_44_10</strain>
    </source>
</reference>
<name>A0A1J4RZ21_9BACT</name>
<comment type="subunit">
    <text evidence="4">Part of the 50S ribosomal subunit. Contacts protein L20.</text>
</comment>
<protein>
    <recommendedName>
        <fullName evidence="4">Large ribosomal subunit protein bL21</fullName>
    </recommendedName>
</protein>
<evidence type="ECO:0000256" key="4">
    <source>
        <dbReference type="HAMAP-Rule" id="MF_01363"/>
    </source>
</evidence>
<gene>
    <name evidence="4" type="primary">rplU</name>
    <name evidence="6" type="ORF">AUJ42_00790</name>
</gene>
<comment type="similarity">
    <text evidence="1 4 5">Belongs to the bacterial ribosomal protein bL21 family.</text>
</comment>
<keyword evidence="4 5" id="KW-0694">RNA-binding</keyword>
<proteinExistence type="inferred from homology"/>
<dbReference type="SUPFAM" id="SSF141091">
    <property type="entry name" value="L21p-like"/>
    <property type="match status" value="1"/>
</dbReference>